<dbReference type="GO" id="GO:0005643">
    <property type="term" value="C:nuclear pore"/>
    <property type="evidence" value="ECO:0007669"/>
    <property type="project" value="TreeGrafter"/>
</dbReference>
<feature type="compositionally biased region" description="Basic and acidic residues" evidence="5">
    <location>
        <begin position="1"/>
        <end position="25"/>
    </location>
</feature>
<feature type="region of interest" description="Disordered" evidence="5">
    <location>
        <begin position="824"/>
        <end position="901"/>
    </location>
</feature>
<proteinExistence type="predicted"/>
<dbReference type="Gene3D" id="3.30.710.10">
    <property type="entry name" value="Potassium Channel Kv1.1, Chain A"/>
    <property type="match status" value="1"/>
</dbReference>
<dbReference type="Proteomes" id="UP000594262">
    <property type="component" value="Unplaced"/>
</dbReference>
<name>A0A7M5VAB5_9CNID</name>
<evidence type="ECO:0000256" key="1">
    <source>
        <dbReference type="ARBA" id="ARBA00022723"/>
    </source>
</evidence>
<dbReference type="SMART" id="SM00547">
    <property type="entry name" value="ZnF_RBZ"/>
    <property type="match status" value="3"/>
</dbReference>
<keyword evidence="1" id="KW-0479">Metal-binding</keyword>
<dbReference type="PANTHER" id="PTHR23138:SF87">
    <property type="entry name" value="E3 SUMO-PROTEIN LIGASE RANBP2"/>
    <property type="match status" value="1"/>
</dbReference>
<dbReference type="SMART" id="SM00160">
    <property type="entry name" value="RanBD"/>
    <property type="match status" value="1"/>
</dbReference>
<evidence type="ECO:0000259" key="6">
    <source>
        <dbReference type="PROSITE" id="PS50097"/>
    </source>
</evidence>
<evidence type="ECO:0000256" key="5">
    <source>
        <dbReference type="SAM" id="MobiDB-lite"/>
    </source>
</evidence>
<dbReference type="InterPro" id="IPR036443">
    <property type="entry name" value="Znf_RanBP2_sf"/>
</dbReference>
<dbReference type="EnsemblMetazoa" id="CLYHEMT008812.1">
    <property type="protein sequence ID" value="CLYHEMP008812.1"/>
    <property type="gene ID" value="CLYHEMG008812"/>
</dbReference>
<protein>
    <submittedName>
        <fullName evidence="9">Uncharacterized protein</fullName>
    </submittedName>
</protein>
<accession>A0A7M5VAB5</accession>
<dbReference type="PANTHER" id="PTHR23138">
    <property type="entry name" value="RAN BINDING PROTEIN"/>
    <property type="match status" value="1"/>
</dbReference>
<dbReference type="InterPro" id="IPR001876">
    <property type="entry name" value="Znf_RanBP2"/>
</dbReference>
<dbReference type="FunFam" id="4.10.1060.10:FF:000003">
    <property type="entry name" value="E3 SUMO-protein ligase RanBP2"/>
    <property type="match status" value="1"/>
</dbReference>
<feature type="domain" description="RanBP2-type" evidence="8">
    <location>
        <begin position="909"/>
        <end position="938"/>
    </location>
</feature>
<dbReference type="Gene3D" id="2.30.29.30">
    <property type="entry name" value="Pleckstrin-homology domain (PH domain)/Phosphotyrosine-binding domain (PTB)"/>
    <property type="match status" value="1"/>
</dbReference>
<evidence type="ECO:0000256" key="3">
    <source>
        <dbReference type="ARBA" id="ARBA00022833"/>
    </source>
</evidence>
<sequence length="986" mass="110671">MEKSPEKMNKDQHEVKEDLKSESKPLETINPFDCQENNADSLVKIRTKDQKVILIDHMMLLFISDAFENIIENEEGQKFIDASEFSPENIVQAISFHLPRFNGKLNDKCDFAGLLSICSKWSLSNYRNHIEEYLLTQHKAGIEKFNGCLQPQHLDILHLADRFQLEKILTKLMSNLSSIGFEYSTNIKVSLEKLNREIKYEILKTLIVGKATRESMAASVSMELDCIFNFLDLLIFEDRVLDMYAKNKFKDFASHKEYLIYSKLRKEDFTAKQRSSDVKLVVNGDELFVNPYILSNNSPVLKDMLVKAGKENDGDCLNLLWKSTDEIVLLLTFLTKSMELNGDCDLYTLASLCKEYKIEWLMLKIEKFVQDLDMSKLSAKETLVFLKLSSIYGFTKAEQRLVNQVNEDFLKLQMHQEFTWLNTRAKVLLARKRLWNLLKNFQERSYLLNKSNVGLLSVLQTYEQTEFEFNDEDSNVSKFSLSMRHISGGALSGAGAQLFGAPAEEPKSPGYFNNEEDDDILVEAIVQVSKLDSLVTGKENEETIFENRSKLYRFDSENKQWKERGLGVLKITRTKGQNSCRVLMRRDQVHKLCANHAVVSTMEFKPLSEKSYKHWTLFTQADFSEEEQKPEYFCAIFKTSEIAKEFKEKFDECIQIVGGKSATASTPVQKATTPNATKVTPEVSKSPSFSFQTSGPSNAFSNMNGFSFTSLNGNQATSASAPAFSLGHKATEKAKPTTQAPTSNIFSKFAAQKGAWECETCLVENEEEVPQCLSCETANPNTPKTDTKPVSATASSGFSFGNSGSNQQLSSGFSFGGTNTATNQQSAGFPFGNTSTSSQPASGFSFGAKTNDSQSSGFSFGGGASKADPEHSSGFSFGKVSSTTENTEQKPSFSFAKTSDNPFSQFTPGEGSWECDACLIENTKEVTECESCETPKPTTTPKKTPKPFPTQQPKASDLVFWKCQNCFFKFNREDSVKCICCWVVKI</sequence>
<evidence type="ECO:0000259" key="8">
    <source>
        <dbReference type="PROSITE" id="PS50199"/>
    </source>
</evidence>
<feature type="compositionally biased region" description="Polar residues" evidence="5">
    <location>
        <begin position="873"/>
        <end position="901"/>
    </location>
</feature>
<dbReference type="SUPFAM" id="SSF50729">
    <property type="entry name" value="PH domain-like"/>
    <property type="match status" value="1"/>
</dbReference>
<dbReference type="Pfam" id="PF00641">
    <property type="entry name" value="Zn_ribbon_RanBP"/>
    <property type="match status" value="2"/>
</dbReference>
<dbReference type="InterPro" id="IPR011993">
    <property type="entry name" value="PH-like_dom_sf"/>
</dbReference>
<evidence type="ECO:0000256" key="4">
    <source>
        <dbReference type="PROSITE-ProRule" id="PRU00322"/>
    </source>
</evidence>
<dbReference type="InterPro" id="IPR011333">
    <property type="entry name" value="SKP1/BTB/POZ_sf"/>
</dbReference>
<feature type="region of interest" description="Disordered" evidence="5">
    <location>
        <begin position="777"/>
        <end position="802"/>
    </location>
</feature>
<dbReference type="PROSITE" id="PS50199">
    <property type="entry name" value="ZF_RANBP2_2"/>
    <property type="match status" value="2"/>
</dbReference>
<dbReference type="GO" id="GO:0005737">
    <property type="term" value="C:cytoplasm"/>
    <property type="evidence" value="ECO:0007669"/>
    <property type="project" value="TreeGrafter"/>
</dbReference>
<dbReference type="Pfam" id="PF00638">
    <property type="entry name" value="Ran_BP1"/>
    <property type="match status" value="1"/>
</dbReference>
<evidence type="ECO:0000313" key="9">
    <source>
        <dbReference type="EnsemblMetazoa" id="CLYHEMP008812.1"/>
    </source>
</evidence>
<feature type="domain" description="RanBD1" evidence="7">
    <location>
        <begin position="521"/>
        <end position="659"/>
    </location>
</feature>
<dbReference type="CDD" id="cd18186">
    <property type="entry name" value="BTB_POZ_ZBTB_KLHL-like"/>
    <property type="match status" value="1"/>
</dbReference>
<dbReference type="SUPFAM" id="SSF54695">
    <property type="entry name" value="POZ domain"/>
    <property type="match status" value="1"/>
</dbReference>
<feature type="domain" description="BTB" evidence="6">
    <location>
        <begin position="276"/>
        <end position="334"/>
    </location>
</feature>
<feature type="region of interest" description="Disordered" evidence="5">
    <location>
        <begin position="666"/>
        <end position="690"/>
    </location>
</feature>
<feature type="domain" description="RanBP2-type" evidence="8">
    <location>
        <begin position="752"/>
        <end position="781"/>
    </location>
</feature>
<feature type="compositionally biased region" description="Polar residues" evidence="5">
    <location>
        <begin position="824"/>
        <end position="852"/>
    </location>
</feature>
<dbReference type="InterPro" id="IPR000156">
    <property type="entry name" value="Ran_bind_dom"/>
</dbReference>
<organism evidence="9 10">
    <name type="scientific">Clytia hemisphaerica</name>
    <dbReference type="NCBI Taxonomy" id="252671"/>
    <lineage>
        <taxon>Eukaryota</taxon>
        <taxon>Metazoa</taxon>
        <taxon>Cnidaria</taxon>
        <taxon>Hydrozoa</taxon>
        <taxon>Hydroidolina</taxon>
        <taxon>Leptothecata</taxon>
        <taxon>Obeliida</taxon>
        <taxon>Clytiidae</taxon>
        <taxon>Clytia</taxon>
    </lineage>
</organism>
<evidence type="ECO:0000313" key="10">
    <source>
        <dbReference type="Proteomes" id="UP000594262"/>
    </source>
</evidence>
<dbReference type="InterPro" id="IPR045255">
    <property type="entry name" value="RanBP1-like"/>
</dbReference>
<reference evidence="9" key="1">
    <citation type="submission" date="2021-01" db="UniProtKB">
        <authorList>
            <consortium name="EnsemblMetazoa"/>
        </authorList>
    </citation>
    <scope>IDENTIFICATION</scope>
</reference>
<evidence type="ECO:0000259" key="7">
    <source>
        <dbReference type="PROSITE" id="PS50196"/>
    </source>
</evidence>
<feature type="region of interest" description="Disordered" evidence="5">
    <location>
        <begin position="1"/>
        <end position="31"/>
    </location>
</feature>
<dbReference type="GO" id="GO:0005096">
    <property type="term" value="F:GTPase activator activity"/>
    <property type="evidence" value="ECO:0007669"/>
    <property type="project" value="TreeGrafter"/>
</dbReference>
<evidence type="ECO:0000256" key="2">
    <source>
        <dbReference type="ARBA" id="ARBA00022771"/>
    </source>
</evidence>
<dbReference type="PROSITE" id="PS50097">
    <property type="entry name" value="BTB"/>
    <property type="match status" value="1"/>
</dbReference>
<dbReference type="SUPFAM" id="SSF90209">
    <property type="entry name" value="Ran binding protein zinc finger-like"/>
    <property type="match status" value="2"/>
</dbReference>
<dbReference type="AlphaFoldDB" id="A0A7M5VAB5"/>
<dbReference type="Gene3D" id="4.10.1060.10">
    <property type="entry name" value="Zinc finger, RanBP2-type"/>
    <property type="match status" value="2"/>
</dbReference>
<dbReference type="PROSITE" id="PS01358">
    <property type="entry name" value="ZF_RANBP2_1"/>
    <property type="match status" value="2"/>
</dbReference>
<dbReference type="GO" id="GO:0008270">
    <property type="term" value="F:zinc ion binding"/>
    <property type="evidence" value="ECO:0007669"/>
    <property type="project" value="UniProtKB-KW"/>
</dbReference>
<keyword evidence="10" id="KW-1185">Reference proteome</keyword>
<dbReference type="PROSITE" id="PS50196">
    <property type="entry name" value="RANBD1"/>
    <property type="match status" value="1"/>
</dbReference>
<keyword evidence="2 4" id="KW-0863">Zinc-finger</keyword>
<dbReference type="InterPro" id="IPR000210">
    <property type="entry name" value="BTB/POZ_dom"/>
</dbReference>
<feature type="region of interest" description="Disordered" evidence="5">
    <location>
        <begin position="931"/>
        <end position="950"/>
    </location>
</feature>
<dbReference type="OrthoDB" id="2357150at2759"/>
<keyword evidence="3" id="KW-0862">Zinc</keyword>
<dbReference type="Pfam" id="PF00651">
    <property type="entry name" value="BTB"/>
    <property type="match status" value="1"/>
</dbReference>
<feature type="compositionally biased region" description="Polar residues" evidence="5">
    <location>
        <begin position="777"/>
        <end position="794"/>
    </location>
</feature>